<dbReference type="InterPro" id="IPR043129">
    <property type="entry name" value="ATPase_NBD"/>
</dbReference>
<reference evidence="4" key="2">
    <citation type="submission" date="2021-04" db="EMBL/GenBank/DDBJ databases">
        <authorList>
            <person name="Gilroy R."/>
        </authorList>
    </citation>
    <scope>NUCLEOTIDE SEQUENCE</scope>
    <source>
        <strain evidence="4">ChiHecec2B26-446</strain>
    </source>
</reference>
<evidence type="ECO:0000259" key="2">
    <source>
        <dbReference type="Pfam" id="PF01869"/>
    </source>
</evidence>
<dbReference type="PANTHER" id="PTHR32329:SF4">
    <property type="entry name" value="ACTIVATOR OF 2-HYDROXYACYL-COA DEHYDRATASE"/>
    <property type="match status" value="1"/>
</dbReference>
<accession>A0A9D1PX33</accession>
<gene>
    <name evidence="4" type="ORF">H9894_07015</name>
</gene>
<dbReference type="Gene3D" id="3.30.420.40">
    <property type="match status" value="4"/>
</dbReference>
<evidence type="ECO:0000313" key="4">
    <source>
        <dbReference type="EMBL" id="HIW00923.1"/>
    </source>
</evidence>
<feature type="domain" description="DUF2229" evidence="3">
    <location>
        <begin position="672"/>
        <end position="888"/>
    </location>
</feature>
<sequence>MSDPLYLGIDLGSITVKAVLADAQGNILFQKYQRHGSASRQTLADILQELHATFPNAILQGAVTGSAALNLAQSLELPFVQEVIASSRIIAKVAPQTDVAIELGGEDAKILYFGRSIDLRMNEACAGGTGAFIDQMATLLHTDTLGLNTLASQAKAIHPIASRCGVFAKTDLVSLLNEGVSREDLAISVLQAVVEQTISGLACGQPIKGNVAFLGGPLHFLPELVKRFVATLNLTPEQTLTFPEGQFMVARGAALSAQMDPGTPVAVTDLIRRLTSTTGTAEITQSLPPLFKDEADYAAFRSRHAKDAIRQGKLCDATGDLFLGVDLGSTTVKSVLIDEAGTVLEQSYARNDGDPLKTLIPFLITLLESIPEGARLRGIGTTGYGANLAKAALNAQISEVETVAHLKAACFMQPDCTYVIDIGGQDMKCLEVQDGAVSDVRLNEACSSGCGAFLQTFATSLGMSMPSFVQAALFAKQPVDLGSRCTVFMNSKVKQAQKEGASVPDIAAGLCYSVVRNALYKVLRLRSPEDLGEHVLVQGGSFLNDALLRIMENMLHREVTRPSLSGHMGAYGIALMCLHHRDTLAPCTLTAQDLRNLSFKSRAVLCKGCGNRCHLTINTFSNGQRLVSGNRCERGGEVRSKDTPHLPSIYEWKEKRLFDYTPLAENQAWRGRLGIPRVLNMYERYPFWFTLFTTLGYRVELSPVSSKEIYSLGLSSMPSQTVCFPAKLAHGHVNYLIEQKLPHIFYPCIPRERLENKDAFDCYSCPVVCGYPEVVRLNTEELLRGESILHTPYLNPEDPSSMARTLAEEFKLPRREVKKALTKAYEALAAYRQELREEARRIIGVVREQGATGIVLCGRPYHVDPLVHHGIPNLISSLGAAILSEDSVASLYADEEDAEEKTPLRVVDQWTFPSRLYRAARVVASHEELELVQLTSFGCGIDAVTSDQVAEILHRAGKMHTLLKIDEGPSLGAARIRIRSLLASIEERREQRKEARERQVDDYLVHPPVFTLPMRKTFDIIAPQMSPVHFAFAESVFKGAGYNFCVLPTVSAKDIETGLKYVNNDACYPAQVVIGQLIGALQSGAVDPKHCALLLSQTCGPCRATNYPGLLKRALKEAGFENVPALTLRSQTGTYQPGFTFTRALFNNTFKAILYGDMIQRLSQHTYTYEINKGDTDALIRKWVDLVSTDFAAGKDRDLDADMQAMARDFGSIAMYSEKRPRVGIVGEILLCYHPDANRHIADLTRQEGGEPVLADMVDFFLYCFSDPIYQWQRLGGKALPAFLGWYFIQKFDHMRNALRKALAGSRFPQVAKFRDLFASAGKLISPGYQAGEGWLLSAELLKFISQGTTNALCLQPFGCLPNHVVGRGVFKEIKRLCADANLMAMDYEAGSSEANLLNRVKLFMSMASGK</sequence>
<dbReference type="InterPro" id="IPR051805">
    <property type="entry name" value="Dehydratase_Activator_Redct"/>
</dbReference>
<organism evidence="4 5">
    <name type="scientific">Candidatus Desulfovibrio intestinipullorum</name>
    <dbReference type="NCBI Taxonomy" id="2838536"/>
    <lineage>
        <taxon>Bacteria</taxon>
        <taxon>Pseudomonadati</taxon>
        <taxon>Thermodesulfobacteriota</taxon>
        <taxon>Desulfovibrionia</taxon>
        <taxon>Desulfovibrionales</taxon>
        <taxon>Desulfovibrionaceae</taxon>
        <taxon>Desulfovibrio</taxon>
    </lineage>
</organism>
<dbReference type="Pfam" id="PF01869">
    <property type="entry name" value="BcrAD_BadFG"/>
    <property type="match status" value="2"/>
</dbReference>
<dbReference type="CDD" id="cd24035">
    <property type="entry name" value="ASKHA_NBD_O66634-like_rpt2"/>
    <property type="match status" value="1"/>
</dbReference>
<keyword evidence="1" id="KW-0175">Coiled coil</keyword>
<feature type="domain" description="ATPase BadF/BadG/BcrA/BcrD type" evidence="2">
    <location>
        <begin position="323"/>
        <end position="575"/>
    </location>
</feature>
<feature type="domain" description="ATPase BadF/BadG/BcrA/BcrD type" evidence="2">
    <location>
        <begin position="7"/>
        <end position="257"/>
    </location>
</feature>
<dbReference type="PANTHER" id="PTHR32329">
    <property type="entry name" value="BIFUNCTIONAL PROTEIN [INCLUDES 2-HYDROXYACYL-COA DEHYDRATASE (N-TER) AND ITS ACTIVATOR DOMAIN (C_TERM)-RELATED"/>
    <property type="match status" value="1"/>
</dbReference>
<dbReference type="SUPFAM" id="SSF53067">
    <property type="entry name" value="Actin-like ATPase domain"/>
    <property type="match status" value="2"/>
</dbReference>
<dbReference type="Pfam" id="PF09989">
    <property type="entry name" value="DUF2229"/>
    <property type="match status" value="1"/>
</dbReference>
<evidence type="ECO:0000259" key="3">
    <source>
        <dbReference type="Pfam" id="PF09989"/>
    </source>
</evidence>
<evidence type="ECO:0000313" key="5">
    <source>
        <dbReference type="Proteomes" id="UP000886752"/>
    </source>
</evidence>
<reference evidence="4" key="1">
    <citation type="journal article" date="2021" name="PeerJ">
        <title>Extensive microbial diversity within the chicken gut microbiome revealed by metagenomics and culture.</title>
        <authorList>
            <person name="Gilroy R."/>
            <person name="Ravi A."/>
            <person name="Getino M."/>
            <person name="Pursley I."/>
            <person name="Horton D.L."/>
            <person name="Alikhan N.F."/>
            <person name="Baker D."/>
            <person name="Gharbi K."/>
            <person name="Hall N."/>
            <person name="Watson M."/>
            <person name="Adriaenssens E.M."/>
            <person name="Foster-Nyarko E."/>
            <person name="Jarju S."/>
            <person name="Secka A."/>
            <person name="Antonio M."/>
            <person name="Oren A."/>
            <person name="Chaudhuri R.R."/>
            <person name="La Ragione R."/>
            <person name="Hildebrand F."/>
            <person name="Pallen M.J."/>
        </authorList>
    </citation>
    <scope>NUCLEOTIDE SEQUENCE</scope>
    <source>
        <strain evidence="4">ChiHecec2B26-446</strain>
    </source>
</reference>
<comment type="caution">
    <text evidence="4">The sequence shown here is derived from an EMBL/GenBank/DDBJ whole genome shotgun (WGS) entry which is preliminary data.</text>
</comment>
<feature type="coiled-coil region" evidence="1">
    <location>
        <begin position="814"/>
        <end position="841"/>
    </location>
</feature>
<protein>
    <submittedName>
        <fullName evidence="4">2-hydroxyacyl-CoA dehydratase</fullName>
    </submittedName>
</protein>
<name>A0A9D1PX33_9BACT</name>
<dbReference type="InterPro" id="IPR018709">
    <property type="entry name" value="CoA_activase_DUF2229"/>
</dbReference>
<dbReference type="InterPro" id="IPR002731">
    <property type="entry name" value="ATPase_BadF"/>
</dbReference>
<dbReference type="EMBL" id="DXHV01000065">
    <property type="protein sequence ID" value="HIW00923.1"/>
    <property type="molecule type" value="Genomic_DNA"/>
</dbReference>
<evidence type="ECO:0000256" key="1">
    <source>
        <dbReference type="SAM" id="Coils"/>
    </source>
</evidence>
<proteinExistence type="predicted"/>
<dbReference type="CDD" id="cd24034">
    <property type="entry name" value="ASKHA_NBD_O66634-like_rpt1"/>
    <property type="match status" value="1"/>
</dbReference>
<dbReference type="Proteomes" id="UP000886752">
    <property type="component" value="Unassembled WGS sequence"/>
</dbReference>